<gene>
    <name evidence="9" type="ORF">CMC5_060500</name>
</gene>
<dbReference type="PANTHER" id="PTHR43651:SF11">
    <property type="entry name" value="MALTO-OLIGOSYLTREHALOSE TREHALOHYDROLASE"/>
    <property type="match status" value="1"/>
</dbReference>
<keyword evidence="6" id="KW-0119">Carbohydrate metabolism</keyword>
<evidence type="ECO:0000256" key="3">
    <source>
        <dbReference type="ARBA" id="ARBA00009000"/>
    </source>
</evidence>
<dbReference type="InterPro" id="IPR044143">
    <property type="entry name" value="GlgB_N_E_set_prok"/>
</dbReference>
<dbReference type="RefSeq" id="WP_050433557.1">
    <property type="nucleotide sequence ID" value="NZ_CP012159.1"/>
</dbReference>
<dbReference type="InterPro" id="IPR037439">
    <property type="entry name" value="Branching_enzy"/>
</dbReference>
<dbReference type="SUPFAM" id="SSF51011">
    <property type="entry name" value="Glycosyl hydrolase domain"/>
    <property type="match status" value="1"/>
</dbReference>
<comment type="catalytic activity">
    <reaction evidence="1">
        <text>Transfers a segment of a (1-&gt;4)-alpha-D-glucan chain to a primary hydroxy group in a similar glucan chain.</text>
        <dbReference type="EC" id="2.4.1.18"/>
    </reaction>
</comment>
<dbReference type="EC" id="2.4.1.18" evidence="4"/>
<feature type="active site" description="Proton donor" evidence="7">
    <location>
        <position position="359"/>
    </location>
</feature>
<dbReference type="PROSITE" id="PS51257">
    <property type="entry name" value="PROKAR_LIPOPROTEIN"/>
    <property type="match status" value="1"/>
</dbReference>
<dbReference type="Gene3D" id="3.20.20.80">
    <property type="entry name" value="Glycosidases"/>
    <property type="match status" value="1"/>
</dbReference>
<dbReference type="GO" id="GO:0003844">
    <property type="term" value="F:1,4-alpha-glucan branching enzyme activity"/>
    <property type="evidence" value="ECO:0007669"/>
    <property type="project" value="UniProtKB-EC"/>
</dbReference>
<dbReference type="GO" id="GO:0004553">
    <property type="term" value="F:hydrolase activity, hydrolyzing O-glycosyl compounds"/>
    <property type="evidence" value="ECO:0007669"/>
    <property type="project" value="InterPro"/>
</dbReference>
<feature type="domain" description="Glycosyl hydrolase family 13 catalytic" evidence="8">
    <location>
        <begin position="160"/>
        <end position="513"/>
    </location>
</feature>
<evidence type="ECO:0000256" key="1">
    <source>
        <dbReference type="ARBA" id="ARBA00000826"/>
    </source>
</evidence>
<evidence type="ECO:0000256" key="7">
    <source>
        <dbReference type="PIRSR" id="PIRSR000463-1"/>
    </source>
</evidence>
<dbReference type="InterPro" id="IPR013783">
    <property type="entry name" value="Ig-like_fold"/>
</dbReference>
<dbReference type="CDD" id="cd02855">
    <property type="entry name" value="E_set_GBE_prok_N"/>
    <property type="match status" value="1"/>
</dbReference>
<dbReference type="SUPFAM" id="SSF51445">
    <property type="entry name" value="(Trans)glycosidases"/>
    <property type="match status" value="1"/>
</dbReference>
<dbReference type="SUPFAM" id="SSF81296">
    <property type="entry name" value="E set domains"/>
    <property type="match status" value="1"/>
</dbReference>
<dbReference type="STRING" id="52.CMC5_060500"/>
<dbReference type="PIRSF" id="PIRSF000463">
    <property type="entry name" value="GlgB"/>
    <property type="match status" value="1"/>
</dbReference>
<dbReference type="PANTHER" id="PTHR43651">
    <property type="entry name" value="1,4-ALPHA-GLUCAN-BRANCHING ENZYME"/>
    <property type="match status" value="1"/>
</dbReference>
<evidence type="ECO:0000313" key="9">
    <source>
        <dbReference type="EMBL" id="AKT41839.1"/>
    </source>
</evidence>
<dbReference type="Pfam" id="PF02922">
    <property type="entry name" value="CBM_48"/>
    <property type="match status" value="1"/>
</dbReference>
<comment type="similarity">
    <text evidence="3">Belongs to the glycosyl hydrolase 13 family. GlgB subfamily.</text>
</comment>
<dbReference type="CDD" id="cd11325">
    <property type="entry name" value="AmyAc_GTHase"/>
    <property type="match status" value="1"/>
</dbReference>
<dbReference type="GO" id="GO:0005978">
    <property type="term" value="P:glycogen biosynthetic process"/>
    <property type="evidence" value="ECO:0007669"/>
    <property type="project" value="InterPro"/>
</dbReference>
<dbReference type="Pfam" id="PF02806">
    <property type="entry name" value="Alpha-amylase_C"/>
    <property type="match status" value="1"/>
</dbReference>
<dbReference type="KEGG" id="ccro:CMC5_060500"/>
<feature type="active site" description="Nucleophile" evidence="7">
    <location>
        <position position="319"/>
    </location>
</feature>
<dbReference type="InterPro" id="IPR013780">
    <property type="entry name" value="Glyco_hydro_b"/>
</dbReference>
<dbReference type="InterPro" id="IPR006047">
    <property type="entry name" value="GH13_cat_dom"/>
</dbReference>
<dbReference type="AlphaFoldDB" id="A0A0K1ELV0"/>
<dbReference type="InterPro" id="IPR017853">
    <property type="entry name" value="GH"/>
</dbReference>
<evidence type="ECO:0000259" key="8">
    <source>
        <dbReference type="SMART" id="SM00642"/>
    </source>
</evidence>
<name>A0A0K1ELV0_CHOCO</name>
<dbReference type="Proteomes" id="UP000067626">
    <property type="component" value="Chromosome"/>
</dbReference>
<dbReference type="OrthoDB" id="9760647at2"/>
<dbReference type="GO" id="GO:0043169">
    <property type="term" value="F:cation binding"/>
    <property type="evidence" value="ECO:0007669"/>
    <property type="project" value="InterPro"/>
</dbReference>
<reference evidence="9 10" key="1">
    <citation type="submission" date="2015-07" db="EMBL/GenBank/DDBJ databases">
        <title>Genome analysis of myxobacterium Chondromyces crocatus Cm c5 reveals a high potential for natural compound synthesis and the genetic basis for the loss of fruiting body formation.</title>
        <authorList>
            <person name="Zaburannyi N."/>
            <person name="Bunk B."/>
            <person name="Maier J."/>
            <person name="Overmann J."/>
            <person name="Mueller R."/>
        </authorList>
    </citation>
    <scope>NUCLEOTIDE SEQUENCE [LARGE SCALE GENOMIC DNA]</scope>
    <source>
        <strain evidence="9 10">Cm c5</strain>
    </source>
</reference>
<dbReference type="InterPro" id="IPR014756">
    <property type="entry name" value="Ig_E-set"/>
</dbReference>
<proteinExistence type="inferred from homology"/>
<evidence type="ECO:0000256" key="5">
    <source>
        <dbReference type="ARBA" id="ARBA00022679"/>
    </source>
</evidence>
<dbReference type="Pfam" id="PF00128">
    <property type="entry name" value="Alpha-amylase"/>
    <property type="match status" value="2"/>
</dbReference>
<keyword evidence="10" id="KW-1185">Reference proteome</keyword>
<evidence type="ECO:0000256" key="6">
    <source>
        <dbReference type="ARBA" id="ARBA00023277"/>
    </source>
</evidence>
<organism evidence="9 10">
    <name type="scientific">Chondromyces crocatus</name>
    <dbReference type="NCBI Taxonomy" id="52"/>
    <lineage>
        <taxon>Bacteria</taxon>
        <taxon>Pseudomonadati</taxon>
        <taxon>Myxococcota</taxon>
        <taxon>Polyangia</taxon>
        <taxon>Polyangiales</taxon>
        <taxon>Polyangiaceae</taxon>
        <taxon>Chondromyces</taxon>
    </lineage>
</organism>
<dbReference type="Gene3D" id="2.60.40.1180">
    <property type="entry name" value="Golgi alpha-mannosidase II"/>
    <property type="match status" value="1"/>
</dbReference>
<dbReference type="EMBL" id="CP012159">
    <property type="protein sequence ID" value="AKT41839.1"/>
    <property type="molecule type" value="Genomic_DNA"/>
</dbReference>
<dbReference type="InterPro" id="IPR004193">
    <property type="entry name" value="Glyco_hydro_13_N"/>
</dbReference>
<evidence type="ECO:0000313" key="10">
    <source>
        <dbReference type="Proteomes" id="UP000067626"/>
    </source>
</evidence>
<dbReference type="PATRIC" id="fig|52.7.peg.6660"/>
<keyword evidence="5" id="KW-0808">Transferase</keyword>
<evidence type="ECO:0000256" key="4">
    <source>
        <dbReference type="ARBA" id="ARBA00012541"/>
    </source>
</evidence>
<accession>A0A0K1ELV0</accession>
<sequence length="629" mass="69315">MTRSTITLALLAALVGGCGSDDPITSDLDEVGSSEEALSSSSRPGMGAIPYNGGTMFRVWAPGAQRVWVAGEWNGWSTTAHELGNEFNGNFSGDISGANRWQKYQYVIQTAWGDKIWKSDPRATRVERSNGASIIHDSGHYQWSDGGYQIPPWNEMVIYEMHVGTFHDSPGGGPGHWHSAIAKLPHLQNLGVNVIELLPVSEFPGDFSWGYNPSFPYAPETAYGTPDDMKAFVNEAHRRGISVILDVVHNHYGPSDLPMWCFTGDCLGNGGHYFYTDWRANTPWGDTRPDYGRNEVRDYIKDSIHWWLNEYHLDGIRFDATKYIRTTNGSTALPPGFSLLQYVNNSIDGTQPWKISIAEDFGGGDSITKPTSQGGAGFDAQWDGSFVHPIRDAVIAQTDAGRDMNAVKNAITHGFNGQAFQRVIYTESHDEVANGKTRVPEAIWPGNAGGWHAKKRSTLGAALVMTAPGIPMIFQGQEVLEDGWWADSDPVDWNKAGYFPGIVTMYRDMIRLRRNWFNNTRGLQGGGVNVHHVNNSGKVIGFHRWKNGGAGDDVVVVANFSGTTYHNYNLGMPRWGMWRVRFNSDWNGYSPDFANTTTVDTDANGAPRDGMGQSANVTIGAYSVVILSQ</sequence>
<comment type="function">
    <text evidence="2">Catalyzes the formation of the alpha-1,6-glucosidic linkages in glycogen by scission of a 1,4-alpha-linked oligosaccharide from growing alpha-1,4-glucan chains and the subsequent attachment of the oligosaccharide to the alpha-1,6 position.</text>
</comment>
<dbReference type="InterPro" id="IPR006048">
    <property type="entry name" value="A-amylase/branching_C"/>
</dbReference>
<dbReference type="Gene3D" id="2.60.40.10">
    <property type="entry name" value="Immunoglobulins"/>
    <property type="match status" value="1"/>
</dbReference>
<evidence type="ECO:0000256" key="2">
    <source>
        <dbReference type="ARBA" id="ARBA00002953"/>
    </source>
</evidence>
<dbReference type="SMART" id="SM00642">
    <property type="entry name" value="Aamy"/>
    <property type="match status" value="1"/>
</dbReference>
<protein>
    <recommendedName>
        <fullName evidence="4">1,4-alpha-glucan branching enzyme</fullName>
        <ecNumber evidence="4">2.4.1.18</ecNumber>
    </recommendedName>
</protein>